<reference evidence="8" key="1">
    <citation type="submission" date="2021-02" db="EMBL/GenBank/DDBJ databases">
        <title>Thiocyanate and organic carbon inputs drive convergent selection for specific autotrophic Afipia and Thiobacillus strains within complex microbiomes.</title>
        <authorList>
            <person name="Huddy R.J."/>
            <person name="Sachdeva R."/>
            <person name="Kadzinga F."/>
            <person name="Kantor R.S."/>
            <person name="Harrison S.T.L."/>
            <person name="Banfield J.F."/>
        </authorList>
    </citation>
    <scope>NUCLEOTIDE SEQUENCE</scope>
    <source>
        <strain evidence="8">SCN18_10_11_15_R4_P_38_20</strain>
    </source>
</reference>
<feature type="transmembrane region" description="Helical" evidence="7">
    <location>
        <begin position="75"/>
        <end position="92"/>
    </location>
</feature>
<comment type="similarity">
    <text evidence="2 7">Belongs to the UPF0056 (MarC) family.</text>
</comment>
<evidence type="ECO:0000256" key="4">
    <source>
        <dbReference type="ARBA" id="ARBA00022692"/>
    </source>
</evidence>
<evidence type="ECO:0000256" key="6">
    <source>
        <dbReference type="ARBA" id="ARBA00023136"/>
    </source>
</evidence>
<dbReference type="Proteomes" id="UP000664414">
    <property type="component" value="Unassembled WGS sequence"/>
</dbReference>
<keyword evidence="5 7" id="KW-1133">Transmembrane helix</keyword>
<comment type="caution">
    <text evidence="8">The sequence shown here is derived from an EMBL/GenBank/DDBJ whole genome shotgun (WGS) entry which is preliminary data.</text>
</comment>
<dbReference type="AlphaFoldDB" id="A0A8J7TTQ8"/>
<feature type="transmembrane region" description="Helical" evidence="7">
    <location>
        <begin position="179"/>
        <end position="199"/>
    </location>
</feature>
<evidence type="ECO:0000313" key="8">
    <source>
        <dbReference type="EMBL" id="MBN9412447.1"/>
    </source>
</evidence>
<dbReference type="Pfam" id="PF01914">
    <property type="entry name" value="MarC"/>
    <property type="match status" value="1"/>
</dbReference>
<dbReference type="InterPro" id="IPR002771">
    <property type="entry name" value="Multi_antbiot-R_MarC"/>
</dbReference>
<comment type="subcellular location">
    <subcellularLocation>
        <location evidence="1 7">Cell membrane</location>
        <topology evidence="1 7">Multi-pass membrane protein</topology>
    </subcellularLocation>
</comment>
<organism evidence="8 9">
    <name type="scientific">Candidatus Paracaedimonas acanthamoebae</name>
    <dbReference type="NCBI Taxonomy" id="244581"/>
    <lineage>
        <taxon>Bacteria</taxon>
        <taxon>Pseudomonadati</taxon>
        <taxon>Pseudomonadota</taxon>
        <taxon>Alphaproteobacteria</taxon>
        <taxon>Holosporales</taxon>
        <taxon>Caedimonadaceae</taxon>
        <taxon>Candidatus Paracaedimonas</taxon>
    </lineage>
</organism>
<feature type="transmembrane region" description="Helical" evidence="7">
    <location>
        <begin position="147"/>
        <end position="167"/>
    </location>
</feature>
<evidence type="ECO:0000313" key="9">
    <source>
        <dbReference type="Proteomes" id="UP000664414"/>
    </source>
</evidence>
<dbReference type="GO" id="GO:0005886">
    <property type="term" value="C:plasma membrane"/>
    <property type="evidence" value="ECO:0007669"/>
    <property type="project" value="UniProtKB-SubCell"/>
</dbReference>
<protein>
    <recommendedName>
        <fullName evidence="7">UPF0056 membrane protein</fullName>
    </recommendedName>
</protein>
<dbReference type="EMBL" id="JAFKGL010000010">
    <property type="protein sequence ID" value="MBN9412447.1"/>
    <property type="molecule type" value="Genomic_DNA"/>
</dbReference>
<accession>A0A8J7TTQ8</accession>
<keyword evidence="4 7" id="KW-0812">Transmembrane</keyword>
<dbReference type="NCBIfam" id="TIGR00427">
    <property type="entry name" value="NAAT family transporter"/>
    <property type="match status" value="1"/>
</dbReference>
<evidence type="ECO:0000256" key="2">
    <source>
        <dbReference type="ARBA" id="ARBA00009784"/>
    </source>
</evidence>
<dbReference type="PANTHER" id="PTHR33508">
    <property type="entry name" value="UPF0056 MEMBRANE PROTEIN YHCE"/>
    <property type="match status" value="1"/>
</dbReference>
<feature type="transmembrane region" description="Helical" evidence="7">
    <location>
        <begin position="6"/>
        <end position="28"/>
    </location>
</feature>
<evidence type="ECO:0000256" key="3">
    <source>
        <dbReference type="ARBA" id="ARBA00022475"/>
    </source>
</evidence>
<evidence type="ECO:0000256" key="5">
    <source>
        <dbReference type="ARBA" id="ARBA00022989"/>
    </source>
</evidence>
<feature type="transmembrane region" description="Helical" evidence="7">
    <location>
        <begin position="113"/>
        <end position="135"/>
    </location>
</feature>
<evidence type="ECO:0000256" key="1">
    <source>
        <dbReference type="ARBA" id="ARBA00004651"/>
    </source>
</evidence>
<gene>
    <name evidence="8" type="ORF">J0H12_00775</name>
</gene>
<sequence length="230" mass="24426">MVNFLAGAFITLFVIIDPFGVIPVFIALTRGDSKAQRAKIASKATIISLILLLLFAFVGDYLLDSLGISIPSFRIAGGILLLLAAIDMVVARHSGISSTTQDEQREALQRDDISVFPLAIPLIAGPGALVSAVILMREVEGDVMMQLGLIAVLVLVVLIMYVCLLLAEPLSKLLGVTGSNVLGRVFGIILAALAVQFIIDGLGQSIEHVLKPVGSPQSLQSPEKWPLFGK</sequence>
<keyword evidence="6 7" id="KW-0472">Membrane</keyword>
<dbReference type="PANTHER" id="PTHR33508:SF1">
    <property type="entry name" value="UPF0056 MEMBRANE PROTEIN YHCE"/>
    <property type="match status" value="1"/>
</dbReference>
<proteinExistence type="inferred from homology"/>
<keyword evidence="3" id="KW-1003">Cell membrane</keyword>
<feature type="transmembrane region" description="Helical" evidence="7">
    <location>
        <begin position="40"/>
        <end position="63"/>
    </location>
</feature>
<name>A0A8J7TTQ8_9PROT</name>
<evidence type="ECO:0000256" key="7">
    <source>
        <dbReference type="RuleBase" id="RU362048"/>
    </source>
</evidence>